<gene>
    <name evidence="3" type="primary">LOC115743510</name>
</gene>
<feature type="region of interest" description="Disordered" evidence="1">
    <location>
        <begin position="1"/>
        <end position="28"/>
    </location>
</feature>
<evidence type="ECO:0000256" key="1">
    <source>
        <dbReference type="SAM" id="MobiDB-lite"/>
    </source>
</evidence>
<feature type="compositionally biased region" description="Low complexity" evidence="1">
    <location>
        <begin position="335"/>
        <end position="362"/>
    </location>
</feature>
<evidence type="ECO:0000313" key="3">
    <source>
        <dbReference type="RefSeq" id="XP_030534180.2"/>
    </source>
</evidence>
<protein>
    <submittedName>
        <fullName evidence="3">Uncharacterized protein LOC115743510 isoform X1</fullName>
    </submittedName>
</protein>
<proteinExistence type="predicted"/>
<dbReference type="InterPro" id="IPR008586">
    <property type="entry name" value="DUF868_pln"/>
</dbReference>
<keyword evidence="2" id="KW-1185">Reference proteome</keyword>
<dbReference type="RefSeq" id="XP_030534180.2">
    <property type="nucleotide sequence ID" value="XM_030678320.2"/>
</dbReference>
<accession>A0A8B8PHA2</accession>
<dbReference type="PANTHER" id="PTHR31972:SF3">
    <property type="entry name" value="OS09G0416600 PROTEIN"/>
    <property type="match status" value="1"/>
</dbReference>
<evidence type="ECO:0000313" key="2">
    <source>
        <dbReference type="Proteomes" id="UP000827889"/>
    </source>
</evidence>
<name>A0A8B8PHA2_9MYRT</name>
<feature type="region of interest" description="Disordered" evidence="1">
    <location>
        <begin position="311"/>
        <end position="372"/>
    </location>
</feature>
<sequence>MSAQPSPLLACLRPTTTDDPRSTAAGKPNLTTSLYHTPLGLFSLTWSLNRVARTLQLRLSDPHAAPSSSSFSDCIPNSNSNAASPFASPSSRRPSSLALSFDLHVKPFAFWNKRGSKNFSRAWVFWDLSRAKFGSGPGPVSGYYVSVVVDGEAVLLVGDRAKEAHARTKARRPERRAQALVLRRDHVIGHRTFATAARFGGRDRDISIDCTTNEDARLRFEVDGKRVLQVKGLKWKFRGCERVEVDGVPIQVSWDVYSWLFERFRNGHAVFMFRFDKLGLEEDVEEEEEGAGESSRNGDGLLWPQQRSWSFRTSGQEHQKMRKSMSRAAGRSYPSSATTSVSASSWSASSGGSNSVMEWATAAEEENETGNPAGFSLMVYAWKE</sequence>
<dbReference type="Pfam" id="PF05910">
    <property type="entry name" value="DUF868"/>
    <property type="match status" value="1"/>
</dbReference>
<reference evidence="3" key="1">
    <citation type="submission" date="2025-08" db="UniProtKB">
        <authorList>
            <consortium name="RefSeq"/>
        </authorList>
    </citation>
    <scope>IDENTIFICATION</scope>
    <source>
        <tissue evidence="3">Leaf</tissue>
    </source>
</reference>
<organism evidence="2 3">
    <name type="scientific">Rhodamnia argentea</name>
    <dbReference type="NCBI Taxonomy" id="178133"/>
    <lineage>
        <taxon>Eukaryota</taxon>
        <taxon>Viridiplantae</taxon>
        <taxon>Streptophyta</taxon>
        <taxon>Embryophyta</taxon>
        <taxon>Tracheophyta</taxon>
        <taxon>Spermatophyta</taxon>
        <taxon>Magnoliopsida</taxon>
        <taxon>eudicotyledons</taxon>
        <taxon>Gunneridae</taxon>
        <taxon>Pentapetalae</taxon>
        <taxon>rosids</taxon>
        <taxon>malvids</taxon>
        <taxon>Myrtales</taxon>
        <taxon>Myrtaceae</taxon>
        <taxon>Myrtoideae</taxon>
        <taxon>Myrteae</taxon>
        <taxon>Australasian group</taxon>
        <taxon>Rhodamnia</taxon>
    </lineage>
</organism>
<dbReference type="GeneID" id="115743510"/>
<dbReference type="PANTHER" id="PTHR31972">
    <property type="entry name" value="EXPRESSED PROTEIN"/>
    <property type="match status" value="1"/>
</dbReference>
<dbReference type="AlphaFoldDB" id="A0A8B8PHA2"/>
<dbReference type="Proteomes" id="UP000827889">
    <property type="component" value="Chromosome 4"/>
</dbReference>
<dbReference type="KEGG" id="rarg:115743510"/>